<evidence type="ECO:0000256" key="1">
    <source>
        <dbReference type="ARBA" id="ARBA00023015"/>
    </source>
</evidence>
<dbReference type="Pfam" id="PF12833">
    <property type="entry name" value="HTH_18"/>
    <property type="match status" value="1"/>
</dbReference>
<accession>A0A645DS54</accession>
<sequence>MKGIAVFFEELEKTLNALVDGGIEFRTPESRPAPDFPAGCAFPHPYYPPEAHWNHVEIIRPMYGSLALYVNGVWTRPEPNRVQVFLRGAEHTEHRLDKETPYALFWLTVAPDGLNLHQTAYAAKSGYSQSSQRLHTTSPVAEELWHCASADTVERGRFLSLLLAEISHALSHGDFSTANYHSDVVSQVRKYIEEFYWTPLTLAALGAMTHYAPAYLNAIFRSRTGEPIHACLAQIRMRNAARMLRESAHPVGRIARAVGIADPLYFSRTFRRHFALSPTEYREKYRNNALQIK</sequence>
<keyword evidence="1" id="KW-0805">Transcription regulation</keyword>
<dbReference type="EMBL" id="VSSQ01038375">
    <property type="protein sequence ID" value="MPM91292.1"/>
    <property type="molecule type" value="Genomic_DNA"/>
</dbReference>
<comment type="caution">
    <text evidence="5">The sequence shown here is derived from an EMBL/GenBank/DDBJ whole genome shotgun (WGS) entry which is preliminary data.</text>
</comment>
<evidence type="ECO:0000256" key="3">
    <source>
        <dbReference type="ARBA" id="ARBA00023163"/>
    </source>
</evidence>
<gene>
    <name evidence="5" type="primary">rhaR_135</name>
    <name evidence="5" type="ORF">SDC9_138420</name>
</gene>
<evidence type="ECO:0000256" key="2">
    <source>
        <dbReference type="ARBA" id="ARBA00023125"/>
    </source>
</evidence>
<dbReference type="PROSITE" id="PS00041">
    <property type="entry name" value="HTH_ARAC_FAMILY_1"/>
    <property type="match status" value="1"/>
</dbReference>
<dbReference type="GO" id="GO:0043565">
    <property type="term" value="F:sequence-specific DNA binding"/>
    <property type="evidence" value="ECO:0007669"/>
    <property type="project" value="InterPro"/>
</dbReference>
<proteinExistence type="predicted"/>
<dbReference type="InterPro" id="IPR018062">
    <property type="entry name" value="HTH_AraC-typ_CS"/>
</dbReference>
<name>A0A645DS54_9ZZZZ</name>
<dbReference type="SMART" id="SM00342">
    <property type="entry name" value="HTH_ARAC"/>
    <property type="match status" value="1"/>
</dbReference>
<dbReference type="PROSITE" id="PS01124">
    <property type="entry name" value="HTH_ARAC_FAMILY_2"/>
    <property type="match status" value="1"/>
</dbReference>
<keyword evidence="2" id="KW-0238">DNA-binding</keyword>
<dbReference type="SUPFAM" id="SSF51215">
    <property type="entry name" value="Regulatory protein AraC"/>
    <property type="match status" value="1"/>
</dbReference>
<feature type="domain" description="HTH araC/xylS-type" evidence="4">
    <location>
        <begin position="186"/>
        <end position="284"/>
    </location>
</feature>
<dbReference type="Gene3D" id="1.10.10.60">
    <property type="entry name" value="Homeodomain-like"/>
    <property type="match status" value="2"/>
</dbReference>
<dbReference type="PANTHER" id="PTHR43280:SF2">
    <property type="entry name" value="HTH-TYPE TRANSCRIPTIONAL REGULATOR EXSA"/>
    <property type="match status" value="1"/>
</dbReference>
<evidence type="ECO:0000313" key="5">
    <source>
        <dbReference type="EMBL" id="MPM91292.1"/>
    </source>
</evidence>
<evidence type="ECO:0000259" key="4">
    <source>
        <dbReference type="PROSITE" id="PS01124"/>
    </source>
</evidence>
<dbReference type="SUPFAM" id="SSF46689">
    <property type="entry name" value="Homeodomain-like"/>
    <property type="match status" value="1"/>
</dbReference>
<protein>
    <submittedName>
        <fullName evidence="5">HTH-type transcriptional activator RhaR</fullName>
    </submittedName>
</protein>
<dbReference type="AlphaFoldDB" id="A0A645DS54"/>
<dbReference type="InterPro" id="IPR037923">
    <property type="entry name" value="HTH-like"/>
</dbReference>
<dbReference type="InterPro" id="IPR020449">
    <property type="entry name" value="Tscrpt_reg_AraC-type_HTH"/>
</dbReference>
<dbReference type="InterPro" id="IPR018060">
    <property type="entry name" value="HTH_AraC"/>
</dbReference>
<organism evidence="5">
    <name type="scientific">bioreactor metagenome</name>
    <dbReference type="NCBI Taxonomy" id="1076179"/>
    <lineage>
        <taxon>unclassified sequences</taxon>
        <taxon>metagenomes</taxon>
        <taxon>ecological metagenomes</taxon>
    </lineage>
</organism>
<dbReference type="PRINTS" id="PR00032">
    <property type="entry name" value="HTHARAC"/>
</dbReference>
<reference evidence="5" key="1">
    <citation type="submission" date="2019-08" db="EMBL/GenBank/DDBJ databases">
        <authorList>
            <person name="Kucharzyk K."/>
            <person name="Murdoch R.W."/>
            <person name="Higgins S."/>
            <person name="Loffler F."/>
        </authorList>
    </citation>
    <scope>NUCLEOTIDE SEQUENCE</scope>
</reference>
<keyword evidence="3" id="KW-0804">Transcription</keyword>
<dbReference type="GO" id="GO:0003700">
    <property type="term" value="F:DNA-binding transcription factor activity"/>
    <property type="evidence" value="ECO:0007669"/>
    <property type="project" value="InterPro"/>
</dbReference>
<dbReference type="InterPro" id="IPR009057">
    <property type="entry name" value="Homeodomain-like_sf"/>
</dbReference>
<dbReference type="PANTHER" id="PTHR43280">
    <property type="entry name" value="ARAC-FAMILY TRANSCRIPTIONAL REGULATOR"/>
    <property type="match status" value="1"/>
</dbReference>